<reference evidence="1 2" key="1">
    <citation type="journal article" date="2006" name="Genome Biol.">
        <title>The genome of Rhizobium leguminosarum has recognizable core and accessory components.</title>
        <authorList>
            <person name="Young J.W."/>
            <person name="Crossman L.C."/>
            <person name="Johnston A.W.B."/>
            <person name="Thomson N.R."/>
            <person name="Ghazoui Z.F."/>
            <person name="Hull K.H."/>
            <person name="Wexler M."/>
            <person name="Curson A.R.J."/>
            <person name="Todd J.D."/>
            <person name="Poole P.S."/>
            <person name="Mauchline T.H."/>
            <person name="East A.K."/>
            <person name="Quail M.A."/>
            <person name="Churcher C."/>
            <person name="Arrowsmith C."/>
            <person name="Cherevach A."/>
            <person name="Chillingworth T."/>
            <person name="Clarke K."/>
            <person name="Cronin A."/>
            <person name="Davis P."/>
            <person name="Fraser A."/>
            <person name="Hance Z."/>
            <person name="Hauser H."/>
            <person name="Jagels K."/>
            <person name="Moule S."/>
            <person name="Mungall K."/>
            <person name="Norbertczak H."/>
            <person name="Rabbinowitsch E."/>
            <person name="Sanders M."/>
            <person name="Simmonds M."/>
            <person name="Whitehead S."/>
            <person name="Parkhill J."/>
        </authorList>
    </citation>
    <scope>NUCLEOTIDE SEQUENCE [LARGE SCALE GENOMIC DNA]</scope>
    <source>
        <strain evidence="2">DSM 114642 / LMG 32736 / 3841</strain>
    </source>
</reference>
<organism evidence="1 2">
    <name type="scientific">Rhizobium johnstonii (strain DSM 114642 / LMG 32736 / 3841)</name>
    <name type="common">Rhizobium leguminosarum bv. viciae</name>
    <dbReference type="NCBI Taxonomy" id="216596"/>
    <lineage>
        <taxon>Bacteria</taxon>
        <taxon>Pseudomonadati</taxon>
        <taxon>Pseudomonadota</taxon>
        <taxon>Alphaproteobacteria</taxon>
        <taxon>Hyphomicrobiales</taxon>
        <taxon>Rhizobiaceae</taxon>
        <taxon>Rhizobium/Agrobacterium group</taxon>
        <taxon>Rhizobium</taxon>
        <taxon>Rhizobium johnstonii</taxon>
    </lineage>
</organism>
<protein>
    <submittedName>
        <fullName evidence="1">Uncharacterized protein</fullName>
    </submittedName>
</protein>
<evidence type="ECO:0000313" key="1">
    <source>
        <dbReference type="EMBL" id="CAK09155.1"/>
    </source>
</evidence>
<dbReference type="AlphaFoldDB" id="Q1MD24"/>
<dbReference type="EnsemblBacteria" id="CAK09155">
    <property type="protein sequence ID" value="CAK09155"/>
    <property type="gene ID" value="RL3666"/>
</dbReference>
<dbReference type="EMBL" id="AM236080">
    <property type="protein sequence ID" value="CAK09155.1"/>
    <property type="molecule type" value="Genomic_DNA"/>
</dbReference>
<evidence type="ECO:0000313" key="2">
    <source>
        <dbReference type="Proteomes" id="UP000006575"/>
    </source>
</evidence>
<accession>Q1MD24</accession>
<sequence>MNLVPAQIGIVPVLDAAFPVVEDEIALVGSDDEDRMSFTGGGICRRDPQSARRPAHRDQPAAFGQSEIFAVAAGHIHLPDVTIQFVAGVVPADHRTIDGGVDVLQLQHLLVRHRNDRQTIVVAAFGRVLGAEQHLGERRNDRAFFRDITDRRTAGQAAGKTSGTGGKCRACIACCKGQSQKCNDCFLHLLNPRSGQPIEIRLAFFLGQWHGDLMICQVLGAEYLSRFCCLEGA</sequence>
<name>Q1MD24_RHIJ3</name>
<dbReference type="HOGENOM" id="CLU_1189152_0_0_5"/>
<proteinExistence type="predicted"/>
<dbReference type="Proteomes" id="UP000006575">
    <property type="component" value="Chromosome"/>
</dbReference>
<dbReference type="KEGG" id="rle:RL3666"/>
<gene>
    <name evidence="1" type="ordered locus">RL3666</name>
</gene>
<keyword evidence="2" id="KW-1185">Reference proteome</keyword>